<evidence type="ECO:0000256" key="3">
    <source>
        <dbReference type="ARBA" id="ARBA00022643"/>
    </source>
</evidence>
<evidence type="ECO:0000256" key="7">
    <source>
        <dbReference type="ARBA" id="ARBA00047685"/>
    </source>
</evidence>
<reference evidence="14" key="1">
    <citation type="submission" date="2020-01" db="EMBL/GenBank/DDBJ databases">
        <authorList>
            <person name="Fang Y."/>
            <person name="Sun R."/>
            <person name="Nie L."/>
            <person name="He J."/>
            <person name="Hao L."/>
            <person name="Wang L."/>
            <person name="Su S."/>
            <person name="Lv E."/>
            <person name="Zhang Z."/>
            <person name="Xie R."/>
            <person name="Liu H."/>
        </authorList>
    </citation>
    <scope>NUCLEOTIDE SEQUENCE [LARGE SCALE GENOMIC DNA]</scope>
    <source>
        <strain evidence="14">XCT-53</strain>
    </source>
</reference>
<dbReference type="GO" id="GO:0004159">
    <property type="term" value="F:dihydropyrimidine dehydrogenase (NAD+) activity"/>
    <property type="evidence" value="ECO:0007669"/>
    <property type="project" value="UniProtKB-EC"/>
</dbReference>
<evidence type="ECO:0000256" key="6">
    <source>
        <dbReference type="ARBA" id="ARBA00032722"/>
    </source>
</evidence>
<evidence type="ECO:0000256" key="8">
    <source>
        <dbReference type="ARBA" id="ARBA00048792"/>
    </source>
</evidence>
<evidence type="ECO:0000256" key="11">
    <source>
        <dbReference type="ARBA" id="ARBA00049728"/>
    </source>
</evidence>
<feature type="domain" description="4Fe-4S ferredoxin-type" evidence="12">
    <location>
        <begin position="34"/>
        <end position="64"/>
    </location>
</feature>
<dbReference type="InterPro" id="IPR028261">
    <property type="entry name" value="DPD_II"/>
</dbReference>
<organism evidence="13 14">
    <name type="scientific">Pannonibacter tanglangensis</name>
    <dbReference type="NCBI Taxonomy" id="2750084"/>
    <lineage>
        <taxon>Bacteria</taxon>
        <taxon>Pseudomonadati</taxon>
        <taxon>Pseudomonadota</taxon>
        <taxon>Alphaproteobacteria</taxon>
        <taxon>Hyphomicrobiales</taxon>
        <taxon>Stappiaceae</taxon>
        <taxon>Pannonibacter</taxon>
    </lineage>
</organism>
<dbReference type="SUPFAM" id="SSF46548">
    <property type="entry name" value="alpha-helical ferredoxin"/>
    <property type="match status" value="1"/>
</dbReference>
<evidence type="ECO:0000259" key="12">
    <source>
        <dbReference type="PROSITE" id="PS51379"/>
    </source>
</evidence>
<dbReference type="PRINTS" id="PR00469">
    <property type="entry name" value="PNDRDTASEII"/>
</dbReference>
<dbReference type="GO" id="GO:0051536">
    <property type="term" value="F:iron-sulfur cluster binding"/>
    <property type="evidence" value="ECO:0007669"/>
    <property type="project" value="InterPro"/>
</dbReference>
<evidence type="ECO:0000313" key="13">
    <source>
        <dbReference type="EMBL" id="NBN79628.1"/>
    </source>
</evidence>
<comment type="catalytic activity">
    <reaction evidence="8">
        <text>5,6-dihydrouracil + NAD(+) = uracil + NADH + H(+)</text>
        <dbReference type="Rhea" id="RHEA:20189"/>
        <dbReference type="ChEBI" id="CHEBI:15378"/>
        <dbReference type="ChEBI" id="CHEBI:15901"/>
        <dbReference type="ChEBI" id="CHEBI:17568"/>
        <dbReference type="ChEBI" id="CHEBI:57540"/>
        <dbReference type="ChEBI" id="CHEBI:57945"/>
        <dbReference type="EC" id="1.3.1.1"/>
    </reaction>
</comment>
<keyword evidence="4" id="KW-0560">Oxidoreductase</keyword>
<dbReference type="PANTHER" id="PTHR43073">
    <property type="entry name" value="DIHYDROPYRIMIDINE DEHYDROGENASE [NADP(+)]"/>
    <property type="match status" value="1"/>
</dbReference>
<comment type="catalytic activity">
    <reaction evidence="7">
        <text>5,6-dihydrothymine + NAD(+) = thymine + NADH + H(+)</text>
        <dbReference type="Rhea" id="RHEA:28791"/>
        <dbReference type="ChEBI" id="CHEBI:15378"/>
        <dbReference type="ChEBI" id="CHEBI:17821"/>
        <dbReference type="ChEBI" id="CHEBI:27468"/>
        <dbReference type="ChEBI" id="CHEBI:57540"/>
        <dbReference type="ChEBI" id="CHEBI:57945"/>
        <dbReference type="EC" id="1.3.1.1"/>
    </reaction>
</comment>
<dbReference type="Gene3D" id="3.50.50.60">
    <property type="entry name" value="FAD/NAD(P)-binding domain"/>
    <property type="match status" value="2"/>
</dbReference>
<evidence type="ECO:0000256" key="1">
    <source>
        <dbReference type="ARBA" id="ARBA00001917"/>
    </source>
</evidence>
<dbReference type="Pfam" id="PF07992">
    <property type="entry name" value="Pyr_redox_2"/>
    <property type="match status" value="1"/>
</dbReference>
<dbReference type="InterPro" id="IPR023753">
    <property type="entry name" value="FAD/NAD-binding_dom"/>
</dbReference>
<proteinExistence type="predicted"/>
<keyword evidence="14" id="KW-1185">Reference proteome</keyword>
<evidence type="ECO:0000256" key="5">
    <source>
        <dbReference type="ARBA" id="ARBA00030119"/>
    </source>
</evidence>
<comment type="subunit">
    <text evidence="10">Heterotetramer of 2 PreA and 2 PreT subunits.</text>
</comment>
<dbReference type="PROSITE" id="PS51379">
    <property type="entry name" value="4FE4S_FER_2"/>
    <property type="match status" value="1"/>
</dbReference>
<evidence type="ECO:0000256" key="9">
    <source>
        <dbReference type="ARBA" id="ARBA00049578"/>
    </source>
</evidence>
<keyword evidence="3" id="KW-0288">FMN</keyword>
<evidence type="ECO:0000313" key="14">
    <source>
        <dbReference type="Proteomes" id="UP000586722"/>
    </source>
</evidence>
<dbReference type="Pfam" id="PF14691">
    <property type="entry name" value="Fer4_20"/>
    <property type="match status" value="1"/>
</dbReference>
<sequence length="452" mass="47941">MTQTKPGPDIAPARLSLDQYAKNFCDLHPRLDPHEARVESDRCYFCYDAPCVKACPTSIDIPLFIRQISTGNTTGAARTIFDQNILGGMCARVCPTETLCEQACVRNDAEEQPVRIGELQRFATDHYMDTHDTTPFTRAAPTLRRIAVVGAGPAGLSCAHRLAVHGHDVVLYDARPKAGGLNEYGIAAYKSVDDFAAREVRFILSIGGISVVNGKTLGEDLSLHQLQQEYDAVFLAIGLAGVNGLSVPGEDLSGVVDAVSYIADLRQASDLSALPVGRRVVVIGGGMTAIDIAVQSKRLGADEVTIAYRRGQEHMNASDYEQDLAKTNGVRILHWVAPKEILGADGKVTGIALERTRLDPAGKLVSTGETVTLAADMVFKAVGQKLDPSGLNGSAAGLTLDKGRIVVDADRATSLARVWAGGDCVAGGQDLTVAAVEDGKIAAEAIHRALSA</sequence>
<dbReference type="PANTHER" id="PTHR43073:SF2">
    <property type="entry name" value="DIHYDROPYRIMIDINE DEHYDROGENASE [NADP(+)]"/>
    <property type="match status" value="1"/>
</dbReference>
<evidence type="ECO:0000256" key="4">
    <source>
        <dbReference type="ARBA" id="ARBA00023002"/>
    </source>
</evidence>
<dbReference type="Proteomes" id="UP000586722">
    <property type="component" value="Unassembled WGS sequence"/>
</dbReference>
<dbReference type="RefSeq" id="WP_161709248.1">
    <property type="nucleotide sequence ID" value="NZ_JAABLQ010000002.1"/>
</dbReference>
<evidence type="ECO:0000256" key="2">
    <source>
        <dbReference type="ARBA" id="ARBA00022630"/>
    </source>
</evidence>
<dbReference type="AlphaFoldDB" id="A0A7X5F4I8"/>
<evidence type="ECO:0000256" key="10">
    <source>
        <dbReference type="ARBA" id="ARBA00049714"/>
    </source>
</evidence>
<comment type="cofactor">
    <cofactor evidence="1">
        <name>FMN</name>
        <dbReference type="ChEBI" id="CHEBI:58210"/>
    </cofactor>
</comment>
<dbReference type="InterPro" id="IPR036188">
    <property type="entry name" value="FAD/NAD-bd_sf"/>
</dbReference>
<dbReference type="PRINTS" id="PR00368">
    <property type="entry name" value="FADPNR"/>
</dbReference>
<dbReference type="Gene3D" id="1.10.1060.10">
    <property type="entry name" value="Alpha-helical ferredoxin"/>
    <property type="match status" value="1"/>
</dbReference>
<dbReference type="EMBL" id="JAABLQ010000002">
    <property type="protein sequence ID" value="NBN79628.1"/>
    <property type="molecule type" value="Genomic_DNA"/>
</dbReference>
<gene>
    <name evidence="13" type="ORF">GWI72_15230</name>
</gene>
<comment type="function">
    <text evidence="9">Involved in pyrimidine base degradation. Catalyzes physiologically the reduction of uracil to 5,6-dihydrouracil (DHU) by using NADH as a specific cosubstrate. It also catalyzes the reverse reaction and the reduction of thymine to 5,6-dihydrothymine (DHT).</text>
</comment>
<dbReference type="InterPro" id="IPR017896">
    <property type="entry name" value="4Fe4S_Fe-S-bd"/>
</dbReference>
<keyword evidence="2" id="KW-0285">Flavoprotein</keyword>
<accession>A0A7X5F4I8</accession>
<protein>
    <recommendedName>
        <fullName evidence="11">dihydrouracil dehydrogenase (NAD(+))</fullName>
        <ecNumber evidence="11">1.3.1.1</ecNumber>
    </recommendedName>
    <alternativeName>
        <fullName evidence="6">Dihydrothymine dehydrogenase</fullName>
    </alternativeName>
    <alternativeName>
        <fullName evidence="5">Dihydrouracil dehydrogenase</fullName>
    </alternativeName>
</protein>
<dbReference type="InterPro" id="IPR009051">
    <property type="entry name" value="Helical_ferredxn"/>
</dbReference>
<name>A0A7X5F4I8_9HYPH</name>
<dbReference type="SUPFAM" id="SSF51971">
    <property type="entry name" value="Nucleotide-binding domain"/>
    <property type="match status" value="1"/>
</dbReference>
<comment type="caution">
    <text evidence="13">The sequence shown here is derived from an EMBL/GenBank/DDBJ whole genome shotgun (WGS) entry which is preliminary data.</text>
</comment>
<dbReference type="EC" id="1.3.1.1" evidence="11"/>